<keyword evidence="4" id="KW-1185">Reference proteome</keyword>
<feature type="compositionally biased region" description="Low complexity" evidence="1">
    <location>
        <begin position="247"/>
        <end position="263"/>
    </location>
</feature>
<dbReference type="GO" id="GO:0016020">
    <property type="term" value="C:membrane"/>
    <property type="evidence" value="ECO:0007669"/>
    <property type="project" value="InterPro"/>
</dbReference>
<feature type="transmembrane region" description="Helical" evidence="2">
    <location>
        <begin position="428"/>
        <end position="447"/>
    </location>
</feature>
<dbReference type="KEGG" id="dfa:DFA_05255"/>
<evidence type="ECO:0000256" key="2">
    <source>
        <dbReference type="SAM" id="Phobius"/>
    </source>
</evidence>
<feature type="transmembrane region" description="Helical" evidence="2">
    <location>
        <begin position="516"/>
        <end position="543"/>
    </location>
</feature>
<feature type="region of interest" description="Disordered" evidence="1">
    <location>
        <begin position="243"/>
        <end position="270"/>
    </location>
</feature>
<sequence length="878" mass="97437">MWKQSSNQNQKPYSKIFWPIRCNNKKSGYLIGWNTRSFVACVVDIISDISLKDLETILHKLSFDVRMQSCPVDPPRILGEWVAGDDVPTPVPNNLHELDIWISMKQSDRGDPILKKIYCNEYKFQTSSQIVLYDDSSPYYYTSVPISFTHTLSGKDAPAGIGGSGGGGQSSSAKSKTAAAGNSVFFIPTAANSPSAGSTPSSTSPEYARKSRTHSDLESTFKQINCSSDILPILNDTIKKHYSKKSNTTNSNNNGVGGNQPNTMMMDKGGKEGKSLFSSSFFSLRLRSNTKNKNNNVASDSDPEDPSGNITKSGSIPVSTKATTTTTTTTKPKQEKTKSTRHIFFSPLYLLILLVQLFGKLLSKILNLEAPFFKGSKLKDLTTLGTHLDNRIEEIKLMSLQYHYLQEKKYWLNNNNDRSLYIEFHNKCWLLFNDIMLGVGAGFLLNFLSPYVLSGVARVNYFLTNELLKNLILWLMGWPAGFKLNENLDKFFGRLILYYIDKWNLITTTLSPHGSIILQIVCMSGIFGVSFLISVIIDLFSIFTLHIHVFYSVSARFYLLQLILAKSLWNLFRGVKFNPLRKRTDSCDFDQYQLLLGTVLFTLIIFLVPTTAIYYYFFAVFKAALAIILGLFGLLLHLLKTFPLCGIVIYLIDPKYLPFGVTFKVSESSNSTSQQPQLLSHPSTPPISPFTVSTPGLTIQKPTMVNGNQSPPLSPTLFSTPIHHQRNFSSPTVANALLLQQQQLQQQQQQQQSSTEPNSGLLSPLQSTFAPTGTNSASLVGANNKPHHNMGHRRNQSLQTTLHGTGGTIGGGGGVSSSPMGIRVSTQLEITYVRINIEPVGLGSLFSHTSKLLADSFSFYNPNKLCKSFIFGTPINKK</sequence>
<feature type="compositionally biased region" description="Polar residues" evidence="1">
    <location>
        <begin position="308"/>
        <end position="318"/>
    </location>
</feature>
<dbReference type="GeneID" id="14875395"/>
<dbReference type="Pfam" id="PF05024">
    <property type="entry name" value="Gpi1"/>
    <property type="match status" value="1"/>
</dbReference>
<proteinExistence type="predicted"/>
<feature type="transmembrane region" description="Helical" evidence="2">
    <location>
        <begin position="623"/>
        <end position="652"/>
    </location>
</feature>
<dbReference type="GO" id="GO:0005783">
    <property type="term" value="C:endoplasmic reticulum"/>
    <property type="evidence" value="ECO:0007669"/>
    <property type="project" value="TreeGrafter"/>
</dbReference>
<dbReference type="STRING" id="1054147.F4PNS2"/>
<dbReference type="Proteomes" id="UP000007797">
    <property type="component" value="Unassembled WGS sequence"/>
</dbReference>
<feature type="compositionally biased region" description="Low complexity" evidence="1">
    <location>
        <begin position="320"/>
        <end position="331"/>
    </location>
</feature>
<keyword evidence="2" id="KW-0812">Transmembrane</keyword>
<accession>F4PNS2</accession>
<dbReference type="AlphaFoldDB" id="F4PNS2"/>
<evidence type="ECO:0000313" key="3">
    <source>
        <dbReference type="EMBL" id="EGG23125.1"/>
    </source>
</evidence>
<dbReference type="PANTHER" id="PTHR21329:SF3">
    <property type="entry name" value="PHOSPHATIDYLINOSITOL N-ACETYLGLUCOSAMINYLTRANSFERASE SUBUNIT Q"/>
    <property type="match status" value="1"/>
</dbReference>
<dbReference type="GO" id="GO:0006506">
    <property type="term" value="P:GPI anchor biosynthetic process"/>
    <property type="evidence" value="ECO:0007669"/>
    <property type="project" value="InterPro"/>
</dbReference>
<evidence type="ECO:0000313" key="4">
    <source>
        <dbReference type="Proteomes" id="UP000007797"/>
    </source>
</evidence>
<dbReference type="OrthoDB" id="70250at2759"/>
<feature type="region of interest" description="Disordered" evidence="1">
    <location>
        <begin position="292"/>
        <end position="337"/>
    </location>
</feature>
<feature type="transmembrane region" description="Helical" evidence="2">
    <location>
        <begin position="343"/>
        <end position="362"/>
    </location>
</feature>
<keyword evidence="2" id="KW-0472">Membrane</keyword>
<organism evidence="3 4">
    <name type="scientific">Cavenderia fasciculata</name>
    <name type="common">Slime mold</name>
    <name type="synonym">Dictyostelium fasciculatum</name>
    <dbReference type="NCBI Taxonomy" id="261658"/>
    <lineage>
        <taxon>Eukaryota</taxon>
        <taxon>Amoebozoa</taxon>
        <taxon>Evosea</taxon>
        <taxon>Eumycetozoa</taxon>
        <taxon>Dictyostelia</taxon>
        <taxon>Acytosteliales</taxon>
        <taxon>Cavenderiaceae</taxon>
        <taxon>Cavenderia</taxon>
    </lineage>
</organism>
<dbReference type="PANTHER" id="PTHR21329">
    <property type="entry name" value="PHOSPHATIDYLINOSITOL N-ACETYLGLUCOSAMINYLTRANSFERASE SUBUNIT Q-RELATED"/>
    <property type="match status" value="1"/>
</dbReference>
<protein>
    <submittedName>
        <fullName evidence="3">Glycosyltransferase</fullName>
    </submittedName>
</protein>
<evidence type="ECO:0000256" key="1">
    <source>
        <dbReference type="SAM" id="MobiDB-lite"/>
    </source>
</evidence>
<feature type="region of interest" description="Disordered" evidence="1">
    <location>
        <begin position="191"/>
        <end position="216"/>
    </location>
</feature>
<dbReference type="EMBL" id="GL883008">
    <property type="protein sequence ID" value="EGG23125.1"/>
    <property type="molecule type" value="Genomic_DNA"/>
</dbReference>
<feature type="compositionally biased region" description="Low complexity" evidence="1">
    <location>
        <begin position="191"/>
        <end position="205"/>
    </location>
</feature>
<feature type="region of interest" description="Disordered" evidence="1">
    <location>
        <begin position="744"/>
        <end position="792"/>
    </location>
</feature>
<dbReference type="RefSeq" id="XP_004360976.1">
    <property type="nucleotide sequence ID" value="XM_004360919.1"/>
</dbReference>
<feature type="compositionally biased region" description="Polar residues" evidence="1">
    <location>
        <begin position="753"/>
        <end position="778"/>
    </location>
</feature>
<reference evidence="4" key="1">
    <citation type="journal article" date="2011" name="Genome Res.">
        <title>Phylogeny-wide analysis of social amoeba genomes highlights ancient origins for complex intercellular communication.</title>
        <authorList>
            <person name="Heidel A.J."/>
            <person name="Lawal H.M."/>
            <person name="Felder M."/>
            <person name="Schilde C."/>
            <person name="Helps N.R."/>
            <person name="Tunggal B."/>
            <person name="Rivero F."/>
            <person name="John U."/>
            <person name="Schleicher M."/>
            <person name="Eichinger L."/>
            <person name="Platzer M."/>
            <person name="Noegel A.A."/>
            <person name="Schaap P."/>
            <person name="Gloeckner G."/>
        </authorList>
    </citation>
    <scope>NUCLEOTIDE SEQUENCE [LARGE SCALE GENOMIC DNA]</scope>
    <source>
        <strain evidence="4">SH3</strain>
    </source>
</reference>
<name>F4PNS2_CACFS</name>
<feature type="compositionally biased region" description="Basic and acidic residues" evidence="1">
    <location>
        <begin position="207"/>
        <end position="216"/>
    </location>
</feature>
<dbReference type="OMA" id="YIDKWNL"/>
<feature type="region of interest" description="Disordered" evidence="1">
    <location>
        <begin position="701"/>
        <end position="725"/>
    </location>
</feature>
<keyword evidence="2" id="KW-1133">Transmembrane helix</keyword>
<dbReference type="InterPro" id="IPR007720">
    <property type="entry name" value="PigQ/GPI1"/>
</dbReference>
<feature type="transmembrane region" description="Helical" evidence="2">
    <location>
        <begin position="593"/>
        <end position="617"/>
    </location>
</feature>
<gene>
    <name evidence="3" type="primary">pigQ</name>
    <name evidence="3" type="ORF">DFA_05255</name>
</gene>